<dbReference type="AlphaFoldDB" id="A0A5J4TI81"/>
<accession>A0A5J4TI81</accession>
<evidence type="ECO:0000313" key="2">
    <source>
        <dbReference type="Proteomes" id="UP000324800"/>
    </source>
</evidence>
<dbReference type="EMBL" id="SNRW01031337">
    <property type="protein sequence ID" value="KAA6357483.1"/>
    <property type="molecule type" value="Genomic_DNA"/>
</dbReference>
<protein>
    <submittedName>
        <fullName evidence="1">Uncharacterized protein</fullName>
    </submittedName>
</protein>
<reference evidence="1 2" key="1">
    <citation type="submission" date="2019-03" db="EMBL/GenBank/DDBJ databases">
        <title>Single cell metagenomics reveals metabolic interactions within the superorganism composed of flagellate Streblomastix strix and complex community of Bacteroidetes bacteria on its surface.</title>
        <authorList>
            <person name="Treitli S.C."/>
            <person name="Kolisko M."/>
            <person name="Husnik F."/>
            <person name="Keeling P."/>
            <person name="Hampl V."/>
        </authorList>
    </citation>
    <scope>NUCLEOTIDE SEQUENCE [LARGE SCALE GENOMIC DNA]</scope>
    <source>
        <strain evidence="1">ST1C</strain>
    </source>
</reference>
<dbReference type="Proteomes" id="UP000324800">
    <property type="component" value="Unassembled WGS sequence"/>
</dbReference>
<sequence length="159" mass="18121">MSVVSVECIGEVSYLPIIPSLEDAEAHDNFFIHKSTSHKSSTILFDPVIKSGIVQFEILNIKDTQVVGIADGSITFKPDDHMWNYDKRKTAFYNIKGEISQNGNFSKVNSILKNEHRLKMEVRFDSDSVFQVAKFERISNPQAKHGFFSSKFEWEGEVD</sequence>
<evidence type="ECO:0000313" key="1">
    <source>
        <dbReference type="EMBL" id="KAA6357483.1"/>
    </source>
</evidence>
<comment type="caution">
    <text evidence="1">The sequence shown here is derived from an EMBL/GenBank/DDBJ whole genome shotgun (WGS) entry which is preliminary data.</text>
</comment>
<gene>
    <name evidence="1" type="ORF">EZS28_046990</name>
</gene>
<proteinExistence type="predicted"/>
<organism evidence="1 2">
    <name type="scientific">Streblomastix strix</name>
    <dbReference type="NCBI Taxonomy" id="222440"/>
    <lineage>
        <taxon>Eukaryota</taxon>
        <taxon>Metamonada</taxon>
        <taxon>Preaxostyla</taxon>
        <taxon>Oxymonadida</taxon>
        <taxon>Streblomastigidae</taxon>
        <taxon>Streblomastix</taxon>
    </lineage>
</organism>
<name>A0A5J4TI81_9EUKA</name>